<accession>A0A318H169</accession>
<proteinExistence type="predicted"/>
<keyword evidence="1" id="KW-0812">Transmembrane</keyword>
<keyword evidence="1" id="KW-1133">Transmembrane helix</keyword>
<dbReference type="Proteomes" id="UP000247781">
    <property type="component" value="Unassembled WGS sequence"/>
</dbReference>
<feature type="transmembrane region" description="Helical" evidence="1">
    <location>
        <begin position="112"/>
        <end position="133"/>
    </location>
</feature>
<organism evidence="2 3">
    <name type="scientific">Mycolicibacterium moriokaense</name>
    <dbReference type="NCBI Taxonomy" id="39691"/>
    <lineage>
        <taxon>Bacteria</taxon>
        <taxon>Bacillati</taxon>
        <taxon>Actinomycetota</taxon>
        <taxon>Actinomycetes</taxon>
        <taxon>Mycobacteriales</taxon>
        <taxon>Mycobacteriaceae</taxon>
        <taxon>Mycolicibacterium</taxon>
    </lineage>
</organism>
<comment type="caution">
    <text evidence="2">The sequence shown here is derived from an EMBL/GenBank/DDBJ whole genome shotgun (WGS) entry which is preliminary data.</text>
</comment>
<feature type="transmembrane region" description="Helical" evidence="1">
    <location>
        <begin position="47"/>
        <end position="67"/>
    </location>
</feature>
<evidence type="ECO:0000256" key="1">
    <source>
        <dbReference type="SAM" id="Phobius"/>
    </source>
</evidence>
<name>A0A318H169_9MYCO</name>
<protein>
    <submittedName>
        <fullName evidence="2">Uncharacterized protein</fullName>
    </submittedName>
</protein>
<gene>
    <name evidence="2" type="ORF">C8E89_1544</name>
</gene>
<reference evidence="2 3" key="2">
    <citation type="submission" date="2018-06" db="EMBL/GenBank/DDBJ databases">
        <title>Sequencing of bacterial isolates from soil warming experiment in Harvard Forest, Massachusetts, USA.</title>
        <authorList>
            <person name="Deangelis K.PhD."/>
        </authorList>
    </citation>
    <scope>NUCLEOTIDE SEQUENCE [LARGE SCALE GENOMIC DNA]</scope>
    <source>
        <strain evidence="2 3">GAS496</strain>
    </source>
</reference>
<keyword evidence="3" id="KW-1185">Reference proteome</keyword>
<sequence>MSDPFRATTALVTRFAGAALALAVAGIHIADQGGFPGSKTPDYVGVGYYLLEGASVLTGAALLLPLASRLSATAWTIAATFVSAGPLLGYALSRGPGLPNYDDDIGSWTEPLGVLSLVVESALLALSVTVLIATRHARSHSAAQLQRPTPDSPDPRRARLSEAATISSGTREQIIHAPDYVRNAFGNLLIEGIVTRLIDLVVISGVLLQRRLLSLRDTPESCQSTHARLVNLRCISTAEVSRCNEDSRVVAAVVFSRVVSRVVRS</sequence>
<evidence type="ECO:0000313" key="3">
    <source>
        <dbReference type="Proteomes" id="UP000247781"/>
    </source>
</evidence>
<dbReference type="AlphaFoldDB" id="A0A318H169"/>
<evidence type="ECO:0000313" key="2">
    <source>
        <dbReference type="EMBL" id="PXW96085.1"/>
    </source>
</evidence>
<feature type="transmembrane region" description="Helical" evidence="1">
    <location>
        <begin position="74"/>
        <end position="92"/>
    </location>
</feature>
<keyword evidence="1" id="KW-0472">Membrane</keyword>
<dbReference type="EMBL" id="QJJU01000054">
    <property type="protein sequence ID" value="PXW96085.1"/>
    <property type="molecule type" value="Genomic_DNA"/>
</dbReference>
<reference evidence="3" key="1">
    <citation type="submission" date="2018-05" db="EMBL/GenBank/DDBJ databases">
        <authorList>
            <person name="Deangelis K."/>
            <person name="Huntemann M."/>
            <person name="Clum A."/>
            <person name="Pillay M."/>
            <person name="Palaniappan K."/>
            <person name="Varghese N."/>
            <person name="Mikhailova N."/>
            <person name="Stamatis D."/>
            <person name="Reddy T."/>
            <person name="Daum C."/>
            <person name="Shapiro N."/>
            <person name="Ivanova N."/>
            <person name="Kyrpides N."/>
            <person name="Woyke T."/>
        </authorList>
    </citation>
    <scope>NUCLEOTIDE SEQUENCE [LARGE SCALE GENOMIC DNA]</scope>
    <source>
        <strain evidence="3">GAS496</strain>
    </source>
</reference>